<keyword evidence="3" id="KW-1185">Reference proteome</keyword>
<comment type="caution">
    <text evidence="2">The sequence shown here is derived from an EMBL/GenBank/DDBJ whole genome shotgun (WGS) entry which is preliminary data.</text>
</comment>
<reference evidence="2 3" key="1">
    <citation type="submission" date="2018-02" db="EMBL/GenBank/DDBJ databases">
        <title>Genome sequence of the basidiomycete white-rot fungus Phlebia centrifuga.</title>
        <authorList>
            <person name="Granchi Z."/>
            <person name="Peng M."/>
            <person name="de Vries R.P."/>
            <person name="Hilden K."/>
            <person name="Makela M.R."/>
            <person name="Grigoriev I."/>
            <person name="Riley R."/>
        </authorList>
    </citation>
    <scope>NUCLEOTIDE SEQUENCE [LARGE SCALE GENOMIC DNA]</scope>
    <source>
        <strain evidence="2 3">FBCC195</strain>
    </source>
</reference>
<evidence type="ECO:0000256" key="1">
    <source>
        <dbReference type="SAM" id="SignalP"/>
    </source>
</evidence>
<protein>
    <submittedName>
        <fullName evidence="2">Uncharacterized protein</fullName>
    </submittedName>
</protein>
<evidence type="ECO:0000313" key="3">
    <source>
        <dbReference type="Proteomes" id="UP000186601"/>
    </source>
</evidence>
<organism evidence="2 3">
    <name type="scientific">Hermanssonia centrifuga</name>
    <dbReference type="NCBI Taxonomy" id="98765"/>
    <lineage>
        <taxon>Eukaryota</taxon>
        <taxon>Fungi</taxon>
        <taxon>Dikarya</taxon>
        <taxon>Basidiomycota</taxon>
        <taxon>Agaricomycotina</taxon>
        <taxon>Agaricomycetes</taxon>
        <taxon>Polyporales</taxon>
        <taxon>Meruliaceae</taxon>
        <taxon>Hermanssonia</taxon>
    </lineage>
</organism>
<sequence length="90" mass="9395">MPVVQAFAIILALQVVYAVPAPVLQTRQAITGLSTSQISAFKPYNYYASAGYCQPAATLAWNCGANCQANPTFEPVASGGDGSSTQFCKS</sequence>
<dbReference type="EMBL" id="MLYV02000292">
    <property type="protein sequence ID" value="PSS17146.1"/>
    <property type="molecule type" value="Genomic_DNA"/>
</dbReference>
<dbReference type="STRING" id="98765.A0A2R6QXM8"/>
<gene>
    <name evidence="2" type="ORF">PHLCEN_2v3217</name>
</gene>
<feature type="signal peptide" evidence="1">
    <location>
        <begin position="1"/>
        <end position="18"/>
    </location>
</feature>
<keyword evidence="1" id="KW-0732">Signal</keyword>
<feature type="chain" id="PRO_5015354314" evidence="1">
    <location>
        <begin position="19"/>
        <end position="90"/>
    </location>
</feature>
<proteinExistence type="predicted"/>
<name>A0A2R6QXM8_9APHY</name>
<dbReference type="AlphaFoldDB" id="A0A2R6QXM8"/>
<dbReference type="OrthoDB" id="426718at2759"/>
<dbReference type="Proteomes" id="UP000186601">
    <property type="component" value="Unassembled WGS sequence"/>
</dbReference>
<accession>A0A2R6QXM8</accession>
<evidence type="ECO:0000313" key="2">
    <source>
        <dbReference type="EMBL" id="PSS17146.1"/>
    </source>
</evidence>